<dbReference type="Gene3D" id="2.70.98.10">
    <property type="match status" value="1"/>
</dbReference>
<dbReference type="RefSeq" id="WP_323305430.1">
    <property type="nucleotide sequence ID" value="NZ_JAYGHX010000004.1"/>
</dbReference>
<dbReference type="EMBL" id="JAYGHX010000004">
    <property type="protein sequence ID" value="MEA5391405.1"/>
    <property type="molecule type" value="Genomic_DNA"/>
</dbReference>
<dbReference type="PANTHER" id="PTHR11122:SF13">
    <property type="entry name" value="GLUCOSE-6-PHOSPHATE 1-EPIMERASE"/>
    <property type="match status" value="1"/>
</dbReference>
<organism evidence="1 2">
    <name type="scientific">Cyanobium gracile UHCC 0139</name>
    <dbReference type="NCBI Taxonomy" id="3110308"/>
    <lineage>
        <taxon>Bacteria</taxon>
        <taxon>Bacillati</taxon>
        <taxon>Cyanobacteriota</taxon>
        <taxon>Cyanophyceae</taxon>
        <taxon>Synechococcales</taxon>
        <taxon>Prochlorococcaceae</taxon>
        <taxon>Cyanobium</taxon>
    </lineage>
</organism>
<dbReference type="InterPro" id="IPR011013">
    <property type="entry name" value="Gal_mutarotase_sf_dom"/>
</dbReference>
<dbReference type="Pfam" id="PF01263">
    <property type="entry name" value="Aldose_epim"/>
    <property type="match status" value="1"/>
</dbReference>
<keyword evidence="2" id="KW-1185">Reference proteome</keyword>
<evidence type="ECO:0000313" key="2">
    <source>
        <dbReference type="Proteomes" id="UP001304461"/>
    </source>
</evidence>
<sequence>MTLHPPTGDSPRWRFTDPASGDALTVAPERGGLVTGWSCGGEEILYFDAERFADPAKSVRGGIPVLFPICGNLPGDALVLSQGSFPLAQHGFARDLPWSIAPLADGRGVGLRLEDGPQSRPHFPFAFVLELELRLQPSALAITARISHRGEAGADPLPFSLGLHPYIAVADLSRVRLEGLPADCFDHLTMAPAITADQLFRLEQGVDFLCSGQGPVRLVDPAGGRAVTLHPAAPMDLVVVWSDPPRPMLCLEPWSGPRGSLSTGERRLLVPAGESMELGCRYTVESL</sequence>
<protein>
    <submittedName>
        <fullName evidence="1">Galactose mutarotase</fullName>
    </submittedName>
</protein>
<dbReference type="SUPFAM" id="SSF74650">
    <property type="entry name" value="Galactose mutarotase-like"/>
    <property type="match status" value="1"/>
</dbReference>
<dbReference type="Proteomes" id="UP001304461">
    <property type="component" value="Unassembled WGS sequence"/>
</dbReference>
<accession>A0ABU5RUF1</accession>
<proteinExistence type="predicted"/>
<reference evidence="1 2" key="1">
    <citation type="submission" date="2023-12" db="EMBL/GenBank/DDBJ databases">
        <title>Baltic Sea Cyanobacteria.</title>
        <authorList>
            <person name="Delbaje E."/>
            <person name="Fewer D.P."/>
            <person name="Shishido T.K."/>
        </authorList>
    </citation>
    <scope>NUCLEOTIDE SEQUENCE [LARGE SCALE GENOMIC DNA]</scope>
    <source>
        <strain evidence="1 2">UHCC 0139</strain>
    </source>
</reference>
<name>A0ABU5RUF1_9CYAN</name>
<dbReference type="InterPro" id="IPR008183">
    <property type="entry name" value="Aldose_1/G6P_1-epimerase"/>
</dbReference>
<dbReference type="InterPro" id="IPR014718">
    <property type="entry name" value="GH-type_carb-bd"/>
</dbReference>
<comment type="caution">
    <text evidence="1">The sequence shown here is derived from an EMBL/GenBank/DDBJ whole genome shotgun (WGS) entry which is preliminary data.</text>
</comment>
<dbReference type="CDD" id="cd09025">
    <property type="entry name" value="Aldose_epim_Slr1438"/>
    <property type="match status" value="1"/>
</dbReference>
<dbReference type="PANTHER" id="PTHR11122">
    <property type="entry name" value="APOSPORY-ASSOCIATED PROTEIN C-RELATED"/>
    <property type="match status" value="1"/>
</dbReference>
<gene>
    <name evidence="1" type="ORF">VB738_09045</name>
</gene>
<evidence type="ECO:0000313" key="1">
    <source>
        <dbReference type="EMBL" id="MEA5391405.1"/>
    </source>
</evidence>